<dbReference type="PANTHER" id="PTHR23028:SF53">
    <property type="entry name" value="ACYL_TRANSF_3 DOMAIN-CONTAINING PROTEIN"/>
    <property type="match status" value="1"/>
</dbReference>
<evidence type="ECO:0000313" key="4">
    <source>
        <dbReference type="Proteomes" id="UP000233786"/>
    </source>
</evidence>
<feature type="transmembrane region" description="Helical" evidence="1">
    <location>
        <begin position="264"/>
        <end position="285"/>
    </location>
</feature>
<comment type="caution">
    <text evidence="3">The sequence shown here is derived from an EMBL/GenBank/DDBJ whole genome shotgun (WGS) entry which is preliminary data.</text>
</comment>
<keyword evidence="1" id="KW-1133">Transmembrane helix</keyword>
<keyword evidence="1" id="KW-0812">Transmembrane</keyword>
<proteinExistence type="predicted"/>
<dbReference type="EMBL" id="PJNB01000001">
    <property type="protein sequence ID" value="PKW15533.1"/>
    <property type="molecule type" value="Genomic_DNA"/>
</dbReference>
<dbReference type="STRING" id="994479.GCA_000194155_03813"/>
<dbReference type="Pfam" id="PF01757">
    <property type="entry name" value="Acyl_transf_3"/>
    <property type="match status" value="1"/>
</dbReference>
<protein>
    <submittedName>
        <fullName evidence="3">Peptidoglycan/LPS O-acetylase OafA/YrhL</fullName>
    </submittedName>
</protein>
<dbReference type="AlphaFoldDB" id="A0A2N3XXW1"/>
<feature type="transmembrane region" description="Helical" evidence="1">
    <location>
        <begin position="233"/>
        <end position="252"/>
    </location>
</feature>
<dbReference type="GO" id="GO:0016020">
    <property type="term" value="C:membrane"/>
    <property type="evidence" value="ECO:0007669"/>
    <property type="project" value="TreeGrafter"/>
</dbReference>
<feature type="transmembrane region" description="Helical" evidence="1">
    <location>
        <begin position="27"/>
        <end position="47"/>
    </location>
</feature>
<gene>
    <name evidence="3" type="ORF">A8926_3258</name>
</gene>
<feature type="transmembrane region" description="Helical" evidence="1">
    <location>
        <begin position="297"/>
        <end position="318"/>
    </location>
</feature>
<dbReference type="Proteomes" id="UP000233786">
    <property type="component" value="Unassembled WGS sequence"/>
</dbReference>
<dbReference type="InterPro" id="IPR002656">
    <property type="entry name" value="Acyl_transf_3_dom"/>
</dbReference>
<feature type="transmembrane region" description="Helical" evidence="1">
    <location>
        <begin position="100"/>
        <end position="122"/>
    </location>
</feature>
<feature type="domain" description="Acyltransferase 3" evidence="2">
    <location>
        <begin position="24"/>
        <end position="348"/>
    </location>
</feature>
<feature type="transmembrane region" description="Helical" evidence="1">
    <location>
        <begin position="176"/>
        <end position="193"/>
    </location>
</feature>
<dbReference type="GO" id="GO:0000271">
    <property type="term" value="P:polysaccharide biosynthetic process"/>
    <property type="evidence" value="ECO:0007669"/>
    <property type="project" value="TreeGrafter"/>
</dbReference>
<keyword evidence="1" id="KW-0472">Membrane</keyword>
<feature type="transmembrane region" description="Helical" evidence="1">
    <location>
        <begin position="330"/>
        <end position="351"/>
    </location>
</feature>
<keyword evidence="4" id="KW-1185">Reference proteome</keyword>
<organism evidence="3 4">
    <name type="scientific">Saccharopolyspora spinosa</name>
    <dbReference type="NCBI Taxonomy" id="60894"/>
    <lineage>
        <taxon>Bacteria</taxon>
        <taxon>Bacillati</taxon>
        <taxon>Actinomycetota</taxon>
        <taxon>Actinomycetes</taxon>
        <taxon>Pseudonocardiales</taxon>
        <taxon>Pseudonocardiaceae</taxon>
        <taxon>Saccharopolyspora</taxon>
    </lineage>
</organism>
<dbReference type="InterPro" id="IPR050879">
    <property type="entry name" value="Acyltransferase_3"/>
</dbReference>
<name>A0A2N3XXW1_SACSN</name>
<dbReference type="GO" id="GO:0016747">
    <property type="term" value="F:acyltransferase activity, transferring groups other than amino-acyl groups"/>
    <property type="evidence" value="ECO:0007669"/>
    <property type="project" value="InterPro"/>
</dbReference>
<evidence type="ECO:0000256" key="1">
    <source>
        <dbReference type="SAM" id="Phobius"/>
    </source>
</evidence>
<feature type="transmembrane region" description="Helical" evidence="1">
    <location>
        <begin position="142"/>
        <end position="164"/>
    </location>
</feature>
<evidence type="ECO:0000259" key="2">
    <source>
        <dbReference type="Pfam" id="PF01757"/>
    </source>
</evidence>
<feature type="transmembrane region" description="Helical" evidence="1">
    <location>
        <begin position="59"/>
        <end position="80"/>
    </location>
</feature>
<dbReference type="PANTHER" id="PTHR23028">
    <property type="entry name" value="ACETYLTRANSFERASE"/>
    <property type="match status" value="1"/>
</dbReference>
<sequence>MAGVPEMTATRKTQASGRSKRKISWDVVRTSCVLLVMCYHSTFLSTYLHPEMTPRNVVFPYQVGASLLLVISAYFACVTIGRGTALRYWWGRMARLFPPFVGAVVVIFAVMRWVAVEAWFYPSLNDLWWNLLMLWNWKPADYWFIDGSHWTVPLQLMGFTAAALLFRTRWGHGRRIILVLWAAVLVPIAQWPVRVADKSELYRTIVDGIGVHRWHLFVAGVAIWLWSTRRIGLLHFAAMLAACMLGQALHNYTETPEGLIADWGSTVAVCIGMVVVALTAFGPDWNRIFPEWLAGRIRWFAGISYGVFLVHQTIGYIVMKKLDEIGVDPLLQTAAMLVTGTALGWTLTHAVERPTHKFLMRAYDGLATRRRTRSSEV</sequence>
<feature type="transmembrane region" description="Helical" evidence="1">
    <location>
        <begin position="205"/>
        <end position="226"/>
    </location>
</feature>
<reference evidence="3" key="1">
    <citation type="submission" date="2017-12" db="EMBL/GenBank/DDBJ databases">
        <title>Sequencing the genomes of 1000 Actinobacteria strains.</title>
        <authorList>
            <person name="Klenk H.-P."/>
        </authorList>
    </citation>
    <scope>NUCLEOTIDE SEQUENCE [LARGE SCALE GENOMIC DNA]</scope>
    <source>
        <strain evidence="3">DSM 44228</strain>
    </source>
</reference>
<evidence type="ECO:0000313" key="3">
    <source>
        <dbReference type="EMBL" id="PKW15533.1"/>
    </source>
</evidence>
<accession>A0A2N3XXW1</accession>